<dbReference type="InterPro" id="IPR011009">
    <property type="entry name" value="Kinase-like_dom_sf"/>
</dbReference>
<proteinExistence type="predicted"/>
<keyword evidence="2" id="KW-1185">Reference proteome</keyword>
<dbReference type="AlphaFoldDB" id="A0A089PZ82"/>
<dbReference type="Gene3D" id="3.90.1200.10">
    <property type="match status" value="1"/>
</dbReference>
<name>A0A089PZ82_9ENTR</name>
<dbReference type="SUPFAM" id="SSF56112">
    <property type="entry name" value="Protein kinase-like (PK-like)"/>
    <property type="match status" value="1"/>
</dbReference>
<dbReference type="GO" id="GO:0016301">
    <property type="term" value="F:kinase activity"/>
    <property type="evidence" value="ECO:0007669"/>
    <property type="project" value="UniProtKB-KW"/>
</dbReference>
<protein>
    <submittedName>
        <fullName evidence="1">Streptomycin kinase</fullName>
    </submittedName>
</protein>
<evidence type="ECO:0000313" key="1">
    <source>
        <dbReference type="EMBL" id="AIR03524.1"/>
    </source>
</evidence>
<keyword evidence="1" id="KW-0418">Kinase</keyword>
<dbReference type="OrthoDB" id="3638028at2"/>
<organism evidence="1 2">
    <name type="scientific">Cedecea neteri</name>
    <dbReference type="NCBI Taxonomy" id="158822"/>
    <lineage>
        <taxon>Bacteria</taxon>
        <taxon>Pseudomonadati</taxon>
        <taxon>Pseudomonadota</taxon>
        <taxon>Gammaproteobacteria</taxon>
        <taxon>Enterobacterales</taxon>
        <taxon>Enterobacteriaceae</taxon>
        <taxon>Cedecea</taxon>
    </lineage>
</organism>
<dbReference type="EMBL" id="CP009451">
    <property type="protein sequence ID" value="AIR03524.1"/>
    <property type="molecule type" value="Genomic_DNA"/>
</dbReference>
<dbReference type="GO" id="GO:0019748">
    <property type="term" value="P:secondary metabolic process"/>
    <property type="evidence" value="ECO:0007669"/>
    <property type="project" value="InterPro"/>
</dbReference>
<dbReference type="Pfam" id="PF04655">
    <property type="entry name" value="APH_6_hur"/>
    <property type="match status" value="1"/>
</dbReference>
<dbReference type="Proteomes" id="UP000029481">
    <property type="component" value="Chromosome"/>
</dbReference>
<reference evidence="1 2" key="1">
    <citation type="submission" date="2014-09" db="EMBL/GenBank/DDBJ databases">
        <title>Cedecea neteri SSMD04 Genome Sequencing.</title>
        <authorList>
            <person name="Tan J.-Y."/>
        </authorList>
    </citation>
    <scope>NUCLEOTIDE SEQUENCE [LARGE SCALE GENOMIC DNA]</scope>
    <source>
        <strain evidence="1 2">SSMD04</strain>
    </source>
</reference>
<dbReference type="InterPro" id="IPR006748">
    <property type="entry name" value="NH2Glyco/OHUrea_AB-resist_kin"/>
</dbReference>
<dbReference type="KEGG" id="cnt:JT31_02495"/>
<dbReference type="GO" id="GO:0016773">
    <property type="term" value="F:phosphotransferase activity, alcohol group as acceptor"/>
    <property type="evidence" value="ECO:0007669"/>
    <property type="project" value="InterPro"/>
</dbReference>
<sequence length="284" mass="31494">MDKDKLTSWINRWDLIPDGTPFKTHTSQLVLVKTAAHGIEAMLKVTDDRDEQAGNSLMVWWEGDGAAQVIAHENEAILLGRATGPASLAIMSREGQDLEACRILCATANRLHRVRQKPLPQLPSLDDWFSPLKAVAQQRDGLLAFCSDISQELLTSPQDVVALHGDLHHGNVLDFASSGWLAIDPKGVIGERGFDFANIFTNPDLDNPVPEVATVPEIFRRRLRNVSEMAKLDRERLLKWIIAWCGLSAVWSLESENNNPTALCVAKLAIEELRPALRGNVDKL</sequence>
<accession>A0A089PZ82</accession>
<evidence type="ECO:0000313" key="2">
    <source>
        <dbReference type="Proteomes" id="UP000029481"/>
    </source>
</evidence>
<dbReference type="RefSeq" id="WP_038472962.1">
    <property type="nucleotide sequence ID" value="NZ_CP009451.1"/>
</dbReference>
<gene>
    <name evidence="1" type="ORF">JT31_02495</name>
</gene>
<keyword evidence="1" id="KW-0808">Transferase</keyword>